<comment type="caution">
    <text evidence="1">The sequence shown here is derived from an EMBL/GenBank/DDBJ whole genome shotgun (WGS) entry which is preliminary data.</text>
</comment>
<keyword evidence="2" id="KW-1185">Reference proteome</keyword>
<protein>
    <submittedName>
        <fullName evidence="1">Uncharacterized protein</fullName>
    </submittedName>
</protein>
<evidence type="ECO:0000313" key="2">
    <source>
        <dbReference type="Proteomes" id="UP000823941"/>
    </source>
</evidence>
<gene>
    <name evidence="1" type="ORF">JYU34_008394</name>
</gene>
<organism evidence="1 2">
    <name type="scientific">Plutella xylostella</name>
    <name type="common">Diamondback moth</name>
    <name type="synonym">Plutella maculipennis</name>
    <dbReference type="NCBI Taxonomy" id="51655"/>
    <lineage>
        <taxon>Eukaryota</taxon>
        <taxon>Metazoa</taxon>
        <taxon>Ecdysozoa</taxon>
        <taxon>Arthropoda</taxon>
        <taxon>Hexapoda</taxon>
        <taxon>Insecta</taxon>
        <taxon>Pterygota</taxon>
        <taxon>Neoptera</taxon>
        <taxon>Endopterygota</taxon>
        <taxon>Lepidoptera</taxon>
        <taxon>Glossata</taxon>
        <taxon>Ditrysia</taxon>
        <taxon>Yponomeutoidea</taxon>
        <taxon>Plutellidae</taxon>
        <taxon>Plutella</taxon>
    </lineage>
</organism>
<proteinExistence type="predicted"/>
<accession>A0ABQ7QLD1</accession>
<name>A0ABQ7QLD1_PLUXY</name>
<reference evidence="1 2" key="1">
    <citation type="submission" date="2021-06" db="EMBL/GenBank/DDBJ databases">
        <title>A haploid diamondback moth (Plutella xylostella L.) genome assembly resolves 31 chromosomes and identifies a diamide resistance mutation.</title>
        <authorList>
            <person name="Ward C.M."/>
            <person name="Perry K.D."/>
            <person name="Baker G."/>
            <person name="Powis K."/>
            <person name="Heckel D.G."/>
            <person name="Baxter S.W."/>
        </authorList>
    </citation>
    <scope>NUCLEOTIDE SEQUENCE [LARGE SCALE GENOMIC DNA]</scope>
    <source>
        <strain evidence="1 2">LV</strain>
        <tissue evidence="1">Single pupa</tissue>
    </source>
</reference>
<dbReference type="EMBL" id="JAHIBW010000012">
    <property type="protein sequence ID" value="KAG7305855.1"/>
    <property type="molecule type" value="Genomic_DNA"/>
</dbReference>
<sequence length="105" mass="11428">MKESRRQWTLARTRRAAVSLPLIFDSDKLLPSVIVVTPPWPAPAPALARPPCTRGTGYRSPHAGHLITCFNQRAAEVAPKTLVHSGESAAAPALALPRYSLYEDD</sequence>
<dbReference type="Proteomes" id="UP000823941">
    <property type="component" value="Chromosome 12"/>
</dbReference>
<evidence type="ECO:0000313" key="1">
    <source>
        <dbReference type="EMBL" id="KAG7305855.1"/>
    </source>
</evidence>